<reference evidence="3" key="2">
    <citation type="journal article" date="2020" name="Nat. Ecol. Evol.">
        <title>Deeply conserved synteny resolves early events in vertebrate evolution.</title>
        <authorList>
            <person name="Simakov O."/>
            <person name="Marletaz F."/>
            <person name="Yue J.X."/>
            <person name="O'Connell B."/>
            <person name="Jenkins J."/>
            <person name="Brandt A."/>
            <person name="Calef R."/>
            <person name="Tung C.H."/>
            <person name="Huang T.K."/>
            <person name="Schmutz J."/>
            <person name="Satoh N."/>
            <person name="Yu J.K."/>
            <person name="Putnam N.H."/>
            <person name="Green R.E."/>
            <person name="Rokhsar D.S."/>
        </authorList>
    </citation>
    <scope>NUCLEOTIDE SEQUENCE [LARGE SCALE GENOMIC DNA]</scope>
    <source>
        <strain evidence="3">S238N-H82</strain>
    </source>
</reference>
<dbReference type="KEGG" id="bfo:118430718"/>
<dbReference type="InterPro" id="IPR027417">
    <property type="entry name" value="P-loop_NTPase"/>
</dbReference>
<dbReference type="Proteomes" id="UP000001554">
    <property type="component" value="Chromosome 14"/>
</dbReference>
<feature type="domain" description="G" evidence="1">
    <location>
        <begin position="34"/>
        <end position="211"/>
    </location>
</feature>
<name>C3XPZ0_BRAFL</name>
<protein>
    <submittedName>
        <fullName evidence="4">Uncharacterized protein LOC118430718</fullName>
    </submittedName>
</protein>
<keyword evidence="3" id="KW-1185">Reference proteome</keyword>
<dbReference type="Gene3D" id="3.40.50.300">
    <property type="entry name" value="P-loop containing nucleotide triphosphate hydrolases"/>
    <property type="match status" value="1"/>
</dbReference>
<reference evidence="2" key="1">
    <citation type="journal article" date="2008" name="Nature">
        <title>The amphioxus genome and the evolution of the chordate karyotype.</title>
        <authorList>
            <consortium name="US DOE Joint Genome Institute (JGI-PGF)"/>
            <person name="Putnam N.H."/>
            <person name="Butts T."/>
            <person name="Ferrier D.E.K."/>
            <person name="Furlong R.F."/>
            <person name="Hellsten U."/>
            <person name="Kawashima T."/>
            <person name="Robinson-Rechavi M."/>
            <person name="Shoguchi E."/>
            <person name="Terry A."/>
            <person name="Yu J.-K."/>
            <person name="Benito-Gutierrez E.L."/>
            <person name="Dubchak I."/>
            <person name="Garcia-Fernandez J."/>
            <person name="Gibson-Brown J.J."/>
            <person name="Grigoriev I.V."/>
            <person name="Horton A.C."/>
            <person name="de Jong P.J."/>
            <person name="Jurka J."/>
            <person name="Kapitonov V.V."/>
            <person name="Kohara Y."/>
            <person name="Kuroki Y."/>
            <person name="Lindquist E."/>
            <person name="Lucas S."/>
            <person name="Osoegawa K."/>
            <person name="Pennacchio L.A."/>
            <person name="Salamov A.A."/>
            <person name="Satou Y."/>
            <person name="Sauka-Spengler T."/>
            <person name="Schmutz J."/>
            <person name="Shin-I T."/>
            <person name="Toyoda A."/>
            <person name="Bronner-Fraser M."/>
            <person name="Fujiyama A."/>
            <person name="Holland L.Z."/>
            <person name="Holland P.W.H."/>
            <person name="Satoh N."/>
            <person name="Rokhsar D.S."/>
        </authorList>
    </citation>
    <scope>NUCLEOTIDE SEQUENCE [LARGE SCALE GENOMIC DNA]</scope>
    <source>
        <strain evidence="2">S238N-H82</strain>
        <tissue evidence="2">Testes</tissue>
    </source>
</reference>
<gene>
    <name evidence="4" type="primary">LOC118430718</name>
    <name evidence="2" type="ORF">BRAFLDRAFT_67415</name>
</gene>
<dbReference type="OMA" id="VFWDCAG"/>
<evidence type="ECO:0000313" key="3">
    <source>
        <dbReference type="Proteomes" id="UP000001554"/>
    </source>
</evidence>
<dbReference type="GeneID" id="118430718"/>
<organism evidence="2">
    <name type="scientific">Branchiostoma floridae</name>
    <name type="common">Florida lancelet</name>
    <name type="synonym">Amphioxus</name>
    <dbReference type="NCBI Taxonomy" id="7739"/>
    <lineage>
        <taxon>Eukaryota</taxon>
        <taxon>Metazoa</taxon>
        <taxon>Chordata</taxon>
        <taxon>Cephalochordata</taxon>
        <taxon>Leptocardii</taxon>
        <taxon>Amphioxiformes</taxon>
        <taxon>Branchiostomatidae</taxon>
        <taxon>Branchiostoma</taxon>
    </lineage>
</organism>
<dbReference type="GO" id="GO:0019843">
    <property type="term" value="F:rRNA binding"/>
    <property type="evidence" value="ECO:0000318"/>
    <property type="project" value="GO_Central"/>
</dbReference>
<accession>C3XPZ0</accession>
<dbReference type="InterPro" id="IPR006073">
    <property type="entry name" value="GTP-bd"/>
</dbReference>
<dbReference type="InParanoid" id="C3XPZ0"/>
<dbReference type="GO" id="GO:0005525">
    <property type="term" value="F:GTP binding"/>
    <property type="evidence" value="ECO:0007669"/>
    <property type="project" value="InterPro"/>
</dbReference>
<dbReference type="GO" id="GO:0000028">
    <property type="term" value="P:ribosomal small subunit assembly"/>
    <property type="evidence" value="ECO:0000318"/>
    <property type="project" value="GO_Central"/>
</dbReference>
<dbReference type="GO" id="GO:0043024">
    <property type="term" value="F:ribosomal small subunit binding"/>
    <property type="evidence" value="ECO:0000318"/>
    <property type="project" value="GO_Central"/>
</dbReference>
<dbReference type="AlphaFoldDB" id="C3XPZ0"/>
<evidence type="ECO:0000313" key="2">
    <source>
        <dbReference type="EMBL" id="EEN70011.1"/>
    </source>
</evidence>
<dbReference type="Pfam" id="PF01926">
    <property type="entry name" value="MMR_HSR1"/>
    <property type="match status" value="1"/>
</dbReference>
<dbReference type="RefSeq" id="XP_035697615.1">
    <property type="nucleotide sequence ID" value="XM_035841722.1"/>
</dbReference>
<proteinExistence type="predicted"/>
<dbReference type="eggNOG" id="ENOG502T0G7">
    <property type="taxonomic scope" value="Eukaryota"/>
</dbReference>
<dbReference type="SUPFAM" id="SSF52540">
    <property type="entry name" value="P-loop containing nucleoside triphosphate hydrolases"/>
    <property type="match status" value="1"/>
</dbReference>
<dbReference type="OrthoDB" id="6149413at2759"/>
<dbReference type="EMBL" id="GG666451">
    <property type="protein sequence ID" value="EEN70011.1"/>
    <property type="molecule type" value="Genomic_DNA"/>
</dbReference>
<evidence type="ECO:0000259" key="1">
    <source>
        <dbReference type="Pfam" id="PF01926"/>
    </source>
</evidence>
<reference evidence="4" key="3">
    <citation type="submission" date="2025-04" db="UniProtKB">
        <authorList>
            <consortium name="RefSeq"/>
        </authorList>
    </citation>
    <scope>IDENTIFICATION</scope>
    <source>
        <strain evidence="4">S238N-H82</strain>
        <tissue evidence="4">Testes</tissue>
    </source>
</reference>
<evidence type="ECO:0000313" key="4">
    <source>
        <dbReference type="RefSeq" id="XP_035697615.1"/>
    </source>
</evidence>
<sequence>MAEAQGMSLNELRDRVKSRLTHTLHDQPGKKLNVLVVGMPGSGKSSYINSMIMAVTGTWHEIARYGRTASTHEMAQRLVGESRVTSCLESFVMFDDNCHEVGESHPMPDYNKNIVFWDCAGFPDATEEVYSTIVSLTLDGRIPSGTNVIECMDQTPDQLRSKFRRVDRQMTFDRIVFVLSADKMVPYNLVEAIRSGAEKGHDVPFIVLVTKVDKCPNPHDLQQRVLGAQAAFNLIGHQGRFKISSLYCEDVTPWPDPDDYRVMKPNAEIDRKLLNIWMNLTDPNIKAKPAPPAPESWCTTS</sequence>